<name>A0A7N0RAF5_KALFE</name>
<evidence type="ECO:0000256" key="1">
    <source>
        <dbReference type="ARBA" id="ARBA00010617"/>
    </source>
</evidence>
<dbReference type="PANTHER" id="PTHR47955">
    <property type="entry name" value="CYTOCHROME P450 FAMILY 71 PROTEIN"/>
    <property type="match status" value="1"/>
</dbReference>
<feature type="binding site" description="axial binding residue" evidence="4">
    <location>
        <position position="458"/>
    </location>
    <ligand>
        <name>heme</name>
        <dbReference type="ChEBI" id="CHEBI:30413"/>
    </ligand>
    <ligandPart>
        <name>Fe</name>
        <dbReference type="ChEBI" id="CHEBI:18248"/>
    </ligandPart>
</feature>
<dbReference type="FunFam" id="1.10.630.10:FF:000011">
    <property type="entry name" value="Cytochrome P450 83B1"/>
    <property type="match status" value="1"/>
</dbReference>
<keyword evidence="8" id="KW-1185">Reference proteome</keyword>
<dbReference type="EnsemblPlants" id="Kaladp0006s0042.1.v1.1">
    <property type="protein sequence ID" value="Kaladp0006s0042.1.v1.1"/>
    <property type="gene ID" value="Kaladp0006s0042.v1.1"/>
</dbReference>
<reference evidence="7" key="1">
    <citation type="submission" date="2021-01" db="UniProtKB">
        <authorList>
            <consortium name="EnsemblPlants"/>
        </authorList>
    </citation>
    <scope>IDENTIFICATION</scope>
</reference>
<keyword evidence="3 4" id="KW-0408">Iron</keyword>
<dbReference type="Pfam" id="PF00067">
    <property type="entry name" value="p450"/>
    <property type="match status" value="1"/>
</dbReference>
<dbReference type="GO" id="GO:0004497">
    <property type="term" value="F:monooxygenase activity"/>
    <property type="evidence" value="ECO:0007669"/>
    <property type="project" value="UniProtKB-KW"/>
</dbReference>
<keyword evidence="4 5" id="KW-0349">Heme</keyword>
<evidence type="ECO:0000256" key="2">
    <source>
        <dbReference type="ARBA" id="ARBA00022723"/>
    </source>
</evidence>
<dbReference type="PANTHER" id="PTHR47955:SF15">
    <property type="entry name" value="CYTOCHROME P450 71A2-LIKE"/>
    <property type="match status" value="1"/>
</dbReference>
<keyword evidence="6" id="KW-0472">Membrane</keyword>
<evidence type="ECO:0000256" key="3">
    <source>
        <dbReference type="ARBA" id="ARBA00023004"/>
    </source>
</evidence>
<feature type="transmembrane region" description="Helical" evidence="6">
    <location>
        <begin position="15"/>
        <end position="34"/>
    </location>
</feature>
<dbReference type="Gramene" id="Kaladp0006s0042.1.v1.1">
    <property type="protein sequence ID" value="Kaladp0006s0042.1.v1.1"/>
    <property type="gene ID" value="Kaladp0006s0042.v1.1"/>
</dbReference>
<dbReference type="SUPFAM" id="SSF48264">
    <property type="entry name" value="Cytochrome P450"/>
    <property type="match status" value="1"/>
</dbReference>
<evidence type="ECO:0000256" key="4">
    <source>
        <dbReference type="PIRSR" id="PIRSR602401-1"/>
    </source>
</evidence>
<dbReference type="PROSITE" id="PS00086">
    <property type="entry name" value="CYTOCHROME_P450"/>
    <property type="match status" value="1"/>
</dbReference>
<dbReference type="GO" id="GO:0020037">
    <property type="term" value="F:heme binding"/>
    <property type="evidence" value="ECO:0007669"/>
    <property type="project" value="InterPro"/>
</dbReference>
<sequence length="518" mass="58149">MSQTVASLLYQDGTSLLYISSLFLFILALKWLLFKRKANQQYMLPPSPFTLPIIGNLHQLGLLPHRSLALLAQRYGSVMLLHLGNKRTLVVSSASAAEEIMKTHDACFASRPDLRVMTKLSYDAEDAAIAPYGERWRYMRSLLVQHILSPKRVQSYRAIREEATLLMMRKIEGSMGDPVDLSELLSLLPIGILCKVALGKNYCEGSGGKFRELLSELSALSGAFDIGDSIPWLGWLNNFNGINSRVEKVFRSMDKIFSEIIEDHIAARSLARSDEQMDAVDILLEIERKSSTDGPVLTRKQIKGLMLDMFLGGTESTWTTMEWAMTELVRHPEIMKKAQREIRSIVGNKDEVVVTAEDIAQMDYLKAVIKETYRFHPPGPFLLPRESLQHVKVKGYDIPSKTRVWVNAWAIGRDPCSWDSPELFDPERFLRADSVASTRDFKGMSFELIPFGAGRRGCPAISYASQIVELGLASLLHKFDWSLPGGIMVENLDATECFGTILSRKYPLKLVAIPATAK</sequence>
<evidence type="ECO:0000256" key="5">
    <source>
        <dbReference type="RuleBase" id="RU000461"/>
    </source>
</evidence>
<keyword evidence="6" id="KW-0812">Transmembrane</keyword>
<dbReference type="InterPro" id="IPR017972">
    <property type="entry name" value="Cyt_P450_CS"/>
</dbReference>
<dbReference type="GO" id="GO:0005506">
    <property type="term" value="F:iron ion binding"/>
    <property type="evidence" value="ECO:0007669"/>
    <property type="project" value="InterPro"/>
</dbReference>
<dbReference type="GO" id="GO:0016705">
    <property type="term" value="F:oxidoreductase activity, acting on paired donors, with incorporation or reduction of molecular oxygen"/>
    <property type="evidence" value="ECO:0007669"/>
    <property type="project" value="InterPro"/>
</dbReference>
<evidence type="ECO:0000313" key="8">
    <source>
        <dbReference type="Proteomes" id="UP000594263"/>
    </source>
</evidence>
<dbReference type="Proteomes" id="UP000594263">
    <property type="component" value="Unplaced"/>
</dbReference>
<dbReference type="CDD" id="cd11072">
    <property type="entry name" value="CYP71-like"/>
    <property type="match status" value="1"/>
</dbReference>
<keyword evidence="2 4" id="KW-0479">Metal-binding</keyword>
<dbReference type="PRINTS" id="PR00385">
    <property type="entry name" value="P450"/>
</dbReference>
<evidence type="ECO:0000256" key="6">
    <source>
        <dbReference type="SAM" id="Phobius"/>
    </source>
</evidence>
<dbReference type="InterPro" id="IPR036396">
    <property type="entry name" value="Cyt_P450_sf"/>
</dbReference>
<keyword evidence="6" id="KW-1133">Transmembrane helix</keyword>
<keyword evidence="5" id="KW-0503">Monooxygenase</keyword>
<comment type="similarity">
    <text evidence="1 5">Belongs to the cytochrome P450 family.</text>
</comment>
<keyword evidence="5" id="KW-0560">Oxidoreductase</keyword>
<dbReference type="Gene3D" id="1.10.630.10">
    <property type="entry name" value="Cytochrome P450"/>
    <property type="match status" value="1"/>
</dbReference>
<proteinExistence type="inferred from homology"/>
<dbReference type="AlphaFoldDB" id="A0A7N0RAF5"/>
<organism evidence="7 8">
    <name type="scientific">Kalanchoe fedtschenkoi</name>
    <name type="common">Lavender scallops</name>
    <name type="synonym">South American air plant</name>
    <dbReference type="NCBI Taxonomy" id="63787"/>
    <lineage>
        <taxon>Eukaryota</taxon>
        <taxon>Viridiplantae</taxon>
        <taxon>Streptophyta</taxon>
        <taxon>Embryophyta</taxon>
        <taxon>Tracheophyta</taxon>
        <taxon>Spermatophyta</taxon>
        <taxon>Magnoliopsida</taxon>
        <taxon>eudicotyledons</taxon>
        <taxon>Gunneridae</taxon>
        <taxon>Pentapetalae</taxon>
        <taxon>Saxifragales</taxon>
        <taxon>Crassulaceae</taxon>
        <taxon>Kalanchoe</taxon>
    </lineage>
</organism>
<evidence type="ECO:0008006" key="9">
    <source>
        <dbReference type="Google" id="ProtNLM"/>
    </source>
</evidence>
<comment type="cofactor">
    <cofactor evidence="4">
        <name>heme</name>
        <dbReference type="ChEBI" id="CHEBI:30413"/>
    </cofactor>
</comment>
<dbReference type="InterPro" id="IPR002401">
    <property type="entry name" value="Cyt_P450_E_grp-I"/>
</dbReference>
<dbReference type="PRINTS" id="PR00463">
    <property type="entry name" value="EP450I"/>
</dbReference>
<protein>
    <recommendedName>
        <fullName evidence="9">Cytochrome P450</fullName>
    </recommendedName>
</protein>
<dbReference type="InterPro" id="IPR001128">
    <property type="entry name" value="Cyt_P450"/>
</dbReference>
<evidence type="ECO:0000313" key="7">
    <source>
        <dbReference type="EnsemblPlants" id="Kaladp0006s0042.1.v1.1"/>
    </source>
</evidence>
<accession>A0A7N0RAF5</accession>
<dbReference type="OMA" id="PRMEYLR"/>